<protein>
    <submittedName>
        <fullName evidence="3">Uncharacterized protein</fullName>
    </submittedName>
</protein>
<name>A0A6J5RZU6_9CAUD</name>
<feature type="transmembrane region" description="Helical" evidence="1">
    <location>
        <begin position="40"/>
        <end position="59"/>
    </location>
</feature>
<keyword evidence="1" id="KW-0472">Membrane</keyword>
<dbReference type="EMBL" id="LR797036">
    <property type="protein sequence ID" value="CAB4182939.1"/>
    <property type="molecule type" value="Genomic_DNA"/>
</dbReference>
<reference evidence="3" key="1">
    <citation type="submission" date="2020-05" db="EMBL/GenBank/DDBJ databases">
        <authorList>
            <person name="Chiriac C."/>
            <person name="Salcher M."/>
            <person name="Ghai R."/>
            <person name="Kavagutti S V."/>
        </authorList>
    </citation>
    <scope>NUCLEOTIDE SEQUENCE</scope>
</reference>
<dbReference type="EMBL" id="LR797277">
    <property type="protein sequence ID" value="CAB4199258.1"/>
    <property type="molecule type" value="Genomic_DNA"/>
</dbReference>
<evidence type="ECO:0000313" key="2">
    <source>
        <dbReference type="EMBL" id="CAB4182939.1"/>
    </source>
</evidence>
<gene>
    <name evidence="2" type="ORF">UFOVP1083_26</name>
    <name evidence="3" type="ORF">UFOVP1327_27</name>
</gene>
<sequence length="89" mass="9275">MNIQVVKDVAVRLAALFVSSSLGIITGTGVIGAFTDKVSVPIWFQALQAGGAAVALVVYDLSKALSDGKLEMHEVDTAFGVDRSKHNAS</sequence>
<accession>A0A6J5RZU6</accession>
<evidence type="ECO:0000256" key="1">
    <source>
        <dbReference type="SAM" id="Phobius"/>
    </source>
</evidence>
<keyword evidence="1" id="KW-1133">Transmembrane helix</keyword>
<organism evidence="3">
    <name type="scientific">uncultured Caudovirales phage</name>
    <dbReference type="NCBI Taxonomy" id="2100421"/>
    <lineage>
        <taxon>Viruses</taxon>
        <taxon>Duplodnaviria</taxon>
        <taxon>Heunggongvirae</taxon>
        <taxon>Uroviricota</taxon>
        <taxon>Caudoviricetes</taxon>
        <taxon>Peduoviridae</taxon>
        <taxon>Maltschvirus</taxon>
        <taxon>Maltschvirus maltsch</taxon>
    </lineage>
</organism>
<feature type="transmembrane region" description="Helical" evidence="1">
    <location>
        <begin position="12"/>
        <end position="34"/>
    </location>
</feature>
<proteinExistence type="predicted"/>
<keyword evidence="1" id="KW-0812">Transmembrane</keyword>
<evidence type="ECO:0000313" key="3">
    <source>
        <dbReference type="EMBL" id="CAB4199258.1"/>
    </source>
</evidence>